<feature type="compositionally biased region" description="Acidic residues" evidence="1">
    <location>
        <begin position="59"/>
        <end position="93"/>
    </location>
</feature>
<dbReference type="EMBL" id="KV919960">
    <property type="protein sequence ID" value="OSX68917.1"/>
    <property type="molecule type" value="Genomic_DNA"/>
</dbReference>
<reference evidence="2 3" key="1">
    <citation type="submission" date="2017-03" db="EMBL/GenBank/DDBJ databases">
        <title>WGS assembly of Porphyra umbilicalis.</title>
        <authorList>
            <person name="Brawley S.H."/>
            <person name="Blouin N.A."/>
            <person name="Ficko-Blean E."/>
            <person name="Wheeler G.L."/>
            <person name="Lohr M."/>
            <person name="Goodson H.V."/>
            <person name="Jenkins J.W."/>
            <person name="Blaby-Haas C.E."/>
            <person name="Helliwell K.E."/>
            <person name="Chan C."/>
            <person name="Marriage T."/>
            <person name="Bhattacharya D."/>
            <person name="Klein A.S."/>
            <person name="Badis Y."/>
            <person name="Brodie J."/>
            <person name="Cao Y."/>
            <person name="Collen J."/>
            <person name="Dittami S.M."/>
            <person name="Gachon C.M."/>
            <person name="Green B.R."/>
            <person name="Karpowicz S."/>
            <person name="Kim J.W."/>
            <person name="Kudahl U."/>
            <person name="Lin S."/>
            <person name="Michel G."/>
            <person name="Mittag M."/>
            <person name="Olson B.J."/>
            <person name="Pangilinan J."/>
            <person name="Peng Y."/>
            <person name="Qiu H."/>
            <person name="Shu S."/>
            <person name="Singer J.T."/>
            <person name="Smith A.G."/>
            <person name="Sprecher B.N."/>
            <person name="Wagner V."/>
            <person name="Wang W."/>
            <person name="Wang Z.-Y."/>
            <person name="Yan J."/>
            <person name="Yarish C."/>
            <person name="Zoeuner-Riek S."/>
            <person name="Zhuang Y."/>
            <person name="Zou Y."/>
            <person name="Lindquist E.A."/>
            <person name="Grimwood J."/>
            <person name="Barry K."/>
            <person name="Rokhsar D.S."/>
            <person name="Schmutz J."/>
            <person name="Stiller J.W."/>
            <person name="Grossman A.R."/>
            <person name="Prochnik S.E."/>
        </authorList>
    </citation>
    <scope>NUCLEOTIDE SEQUENCE [LARGE SCALE GENOMIC DNA]</scope>
    <source>
        <strain evidence="2">4086291</strain>
    </source>
</reference>
<dbReference type="Proteomes" id="UP000218209">
    <property type="component" value="Unassembled WGS sequence"/>
</dbReference>
<feature type="compositionally biased region" description="Acidic residues" evidence="1">
    <location>
        <begin position="131"/>
        <end position="153"/>
    </location>
</feature>
<protein>
    <submittedName>
        <fullName evidence="2">Uncharacterized protein</fullName>
    </submittedName>
</protein>
<feature type="compositionally biased region" description="Acidic residues" evidence="1">
    <location>
        <begin position="23"/>
        <end position="43"/>
    </location>
</feature>
<gene>
    <name evidence="2" type="ORF">BU14_2095s0001</name>
</gene>
<dbReference type="AlphaFoldDB" id="A0A1X6NJY1"/>
<evidence type="ECO:0000313" key="2">
    <source>
        <dbReference type="EMBL" id="OSX68917.1"/>
    </source>
</evidence>
<evidence type="ECO:0000313" key="3">
    <source>
        <dbReference type="Proteomes" id="UP000218209"/>
    </source>
</evidence>
<sequence>MKELSGVTDHAADDDGGLAADGDGSDSDTDEDGGVEFDDDDIEELRAVDRAAAHQMTDDGLDEDTDGEEDEDDTASESDSDMESIDTLSDDEGWAANVPGGAPTVLRSAMDSPPVDHEDGSWAAGMSDDDKSSDDEEDDDEEGDDADDSDDEATSAVVREGADAGTAGAKGAADGAAGATVTAWAPPASGAEADHEAVRRVQVGDYVALSPSSPFLAGDEASP</sequence>
<feature type="region of interest" description="Disordered" evidence="1">
    <location>
        <begin position="1"/>
        <end position="179"/>
    </location>
</feature>
<feature type="compositionally biased region" description="Low complexity" evidence="1">
    <location>
        <begin position="163"/>
        <end position="179"/>
    </location>
</feature>
<name>A0A1X6NJY1_PORUM</name>
<accession>A0A1X6NJY1</accession>
<organism evidence="2 3">
    <name type="scientific">Porphyra umbilicalis</name>
    <name type="common">Purple laver</name>
    <name type="synonym">Red alga</name>
    <dbReference type="NCBI Taxonomy" id="2786"/>
    <lineage>
        <taxon>Eukaryota</taxon>
        <taxon>Rhodophyta</taxon>
        <taxon>Bangiophyceae</taxon>
        <taxon>Bangiales</taxon>
        <taxon>Bangiaceae</taxon>
        <taxon>Porphyra</taxon>
    </lineage>
</organism>
<keyword evidence="3" id="KW-1185">Reference proteome</keyword>
<proteinExistence type="predicted"/>
<evidence type="ECO:0000256" key="1">
    <source>
        <dbReference type="SAM" id="MobiDB-lite"/>
    </source>
</evidence>